<organism evidence="1 2">
    <name type="scientific">Paludibaculum fermentans</name>
    <dbReference type="NCBI Taxonomy" id="1473598"/>
    <lineage>
        <taxon>Bacteria</taxon>
        <taxon>Pseudomonadati</taxon>
        <taxon>Acidobacteriota</taxon>
        <taxon>Terriglobia</taxon>
        <taxon>Bryobacterales</taxon>
        <taxon>Bryobacteraceae</taxon>
        <taxon>Paludibaculum</taxon>
    </lineage>
</organism>
<proteinExistence type="predicted"/>
<keyword evidence="2" id="KW-1185">Reference proteome</keyword>
<evidence type="ECO:0000313" key="2">
    <source>
        <dbReference type="Proteomes" id="UP000593892"/>
    </source>
</evidence>
<evidence type="ECO:0000313" key="1">
    <source>
        <dbReference type="EMBL" id="QOY91995.1"/>
    </source>
</evidence>
<gene>
    <name evidence="1" type="ORF">IRI77_12940</name>
</gene>
<sequence>MEAEWDPSKARANLRKHRVHFADAVTALEDVMAMSISDEGADEERWVTIGMDSLGRILVVVYTWRNDRVRLISARPATLREVHQYEERI</sequence>
<dbReference type="KEGG" id="pfer:IRI77_12940"/>
<dbReference type="Pfam" id="PF04365">
    <property type="entry name" value="BrnT_toxin"/>
    <property type="match status" value="1"/>
</dbReference>
<name>A0A7S7NYA0_PALFE</name>
<protein>
    <submittedName>
        <fullName evidence="1">BrnT family toxin</fullName>
    </submittedName>
</protein>
<dbReference type="EMBL" id="CP063849">
    <property type="protein sequence ID" value="QOY91995.1"/>
    <property type="molecule type" value="Genomic_DNA"/>
</dbReference>
<dbReference type="InterPro" id="IPR038573">
    <property type="entry name" value="BrnT_sf"/>
</dbReference>
<dbReference type="Gene3D" id="3.10.450.530">
    <property type="entry name" value="Ribonuclease toxin, BrnT, of type II toxin-antitoxin system"/>
    <property type="match status" value="1"/>
</dbReference>
<reference evidence="1 2" key="1">
    <citation type="submission" date="2020-10" db="EMBL/GenBank/DDBJ databases">
        <title>Complete genome sequence of Paludibaculum fermentans P105T, a facultatively anaerobic acidobacterium capable of dissimilatory Fe(III) reduction.</title>
        <authorList>
            <person name="Dedysh S.N."/>
            <person name="Beletsky A.V."/>
            <person name="Kulichevskaya I.S."/>
            <person name="Mardanov A.V."/>
            <person name="Ravin N.V."/>
        </authorList>
    </citation>
    <scope>NUCLEOTIDE SEQUENCE [LARGE SCALE GENOMIC DNA]</scope>
    <source>
        <strain evidence="1 2">P105</strain>
    </source>
</reference>
<dbReference type="InterPro" id="IPR007460">
    <property type="entry name" value="BrnT_toxin"/>
</dbReference>
<dbReference type="Proteomes" id="UP000593892">
    <property type="component" value="Chromosome"/>
</dbReference>
<accession>A0A7S7NYA0</accession>
<dbReference type="AlphaFoldDB" id="A0A7S7NYA0"/>